<dbReference type="AlphaFoldDB" id="A0A3M6T861"/>
<proteinExistence type="predicted"/>
<organism evidence="1 2">
    <name type="scientific">Pocillopora damicornis</name>
    <name type="common">Cauliflower coral</name>
    <name type="synonym">Millepora damicornis</name>
    <dbReference type="NCBI Taxonomy" id="46731"/>
    <lineage>
        <taxon>Eukaryota</taxon>
        <taxon>Metazoa</taxon>
        <taxon>Cnidaria</taxon>
        <taxon>Anthozoa</taxon>
        <taxon>Hexacorallia</taxon>
        <taxon>Scleractinia</taxon>
        <taxon>Astrocoeniina</taxon>
        <taxon>Pocilloporidae</taxon>
        <taxon>Pocillopora</taxon>
    </lineage>
</organism>
<gene>
    <name evidence="1" type="ORF">pdam_00020540</name>
</gene>
<accession>A0A3M6T861</accession>
<name>A0A3M6T861_POCDA</name>
<keyword evidence="2" id="KW-1185">Reference proteome</keyword>
<evidence type="ECO:0000313" key="1">
    <source>
        <dbReference type="EMBL" id="RMX37541.1"/>
    </source>
</evidence>
<dbReference type="Proteomes" id="UP000275408">
    <property type="component" value="Unassembled WGS sequence"/>
</dbReference>
<evidence type="ECO:0000313" key="2">
    <source>
        <dbReference type="Proteomes" id="UP000275408"/>
    </source>
</evidence>
<reference evidence="1 2" key="1">
    <citation type="journal article" date="2018" name="Sci. Rep.">
        <title>Comparative analysis of the Pocillopora damicornis genome highlights role of immune system in coral evolution.</title>
        <authorList>
            <person name="Cunning R."/>
            <person name="Bay R.A."/>
            <person name="Gillette P."/>
            <person name="Baker A.C."/>
            <person name="Traylor-Knowles N."/>
        </authorList>
    </citation>
    <scope>NUCLEOTIDE SEQUENCE [LARGE SCALE GENOMIC DNA]</scope>
    <source>
        <strain evidence="1">RSMAS</strain>
        <tissue evidence="1">Whole animal</tissue>
    </source>
</reference>
<sequence>MVHLYTYGLLVSMYSFKAQGQYVPTRGLLWHIDDTLDTIENEADDDDLRRMLKEDYTLPPDEDDPEYVEKRNRVMDALMDFLRLLEERKMNREPCDCEECRDTPER</sequence>
<dbReference type="EMBL" id="RCHS01004100">
    <property type="protein sequence ID" value="RMX37541.1"/>
    <property type="molecule type" value="Genomic_DNA"/>
</dbReference>
<comment type="caution">
    <text evidence="1">The sequence shown here is derived from an EMBL/GenBank/DDBJ whole genome shotgun (WGS) entry which is preliminary data.</text>
</comment>
<protein>
    <submittedName>
        <fullName evidence="1">Uncharacterized protein</fullName>
    </submittedName>
</protein>